<feature type="coiled-coil region" evidence="1">
    <location>
        <begin position="54"/>
        <end position="81"/>
    </location>
</feature>
<reference evidence="3 4" key="1">
    <citation type="journal article" date="2010" name="Stand. Genomic Sci.">
        <title>Complete genome sequence of Haliangium ochraceum type strain (SMP-2).</title>
        <authorList>
            <consortium name="US DOE Joint Genome Institute (JGI-PGF)"/>
            <person name="Ivanova N."/>
            <person name="Daum C."/>
            <person name="Lang E."/>
            <person name="Abt B."/>
            <person name="Kopitz M."/>
            <person name="Saunders E."/>
            <person name="Lapidus A."/>
            <person name="Lucas S."/>
            <person name="Glavina Del Rio T."/>
            <person name="Nolan M."/>
            <person name="Tice H."/>
            <person name="Copeland A."/>
            <person name="Cheng J.F."/>
            <person name="Chen F."/>
            <person name="Bruce D."/>
            <person name="Goodwin L."/>
            <person name="Pitluck S."/>
            <person name="Mavromatis K."/>
            <person name="Pati A."/>
            <person name="Mikhailova N."/>
            <person name="Chen A."/>
            <person name="Palaniappan K."/>
            <person name="Land M."/>
            <person name="Hauser L."/>
            <person name="Chang Y.J."/>
            <person name="Jeffries C.D."/>
            <person name="Detter J.C."/>
            <person name="Brettin T."/>
            <person name="Rohde M."/>
            <person name="Goker M."/>
            <person name="Bristow J."/>
            <person name="Markowitz V."/>
            <person name="Eisen J.A."/>
            <person name="Hugenholtz P."/>
            <person name="Kyrpides N.C."/>
            <person name="Klenk H.P."/>
        </authorList>
    </citation>
    <scope>NUCLEOTIDE SEQUENCE [LARGE SCALE GENOMIC DNA]</scope>
    <source>
        <strain evidence="4">DSM 14365 / CIP 107738 / JCM 11303 / AJ 13395 / SMP-2</strain>
    </source>
</reference>
<dbReference type="KEGG" id="hoh:Hoch_4670"/>
<evidence type="ECO:0000256" key="2">
    <source>
        <dbReference type="SAM" id="MobiDB-lite"/>
    </source>
</evidence>
<dbReference type="RefSeq" id="WP_012829759.1">
    <property type="nucleotide sequence ID" value="NC_013440.1"/>
</dbReference>
<dbReference type="AlphaFoldDB" id="D0LRD3"/>
<proteinExistence type="predicted"/>
<name>D0LRD3_HALO1</name>
<dbReference type="EMBL" id="CP001804">
    <property type="protein sequence ID" value="ACY17161.1"/>
    <property type="molecule type" value="Genomic_DNA"/>
</dbReference>
<keyword evidence="4" id="KW-1185">Reference proteome</keyword>
<evidence type="ECO:0000256" key="1">
    <source>
        <dbReference type="SAM" id="Coils"/>
    </source>
</evidence>
<protein>
    <submittedName>
        <fullName evidence="3">Uncharacterized protein</fullName>
    </submittedName>
</protein>
<dbReference type="Proteomes" id="UP000001880">
    <property type="component" value="Chromosome"/>
</dbReference>
<dbReference type="HOGENOM" id="CLU_2119529_0_0_7"/>
<gene>
    <name evidence="3" type="ordered locus">Hoch_4670</name>
</gene>
<sequence>MSDSKSLNHDPLSDADAILSQDFYGQETAPEPARPRRRRRTTKAKPTHYKVICISMYTKDIESLEEKVAELKRRGHTKANKSQLIRMALSQIDLDKVPLPQP</sequence>
<accession>D0LRD3</accession>
<evidence type="ECO:0000313" key="3">
    <source>
        <dbReference type="EMBL" id="ACY17161.1"/>
    </source>
</evidence>
<dbReference type="OrthoDB" id="5516863at2"/>
<evidence type="ECO:0000313" key="4">
    <source>
        <dbReference type="Proteomes" id="UP000001880"/>
    </source>
</evidence>
<feature type="compositionally biased region" description="Basic and acidic residues" evidence="2">
    <location>
        <begin position="1"/>
        <end position="12"/>
    </location>
</feature>
<feature type="compositionally biased region" description="Basic residues" evidence="2">
    <location>
        <begin position="35"/>
        <end position="45"/>
    </location>
</feature>
<feature type="region of interest" description="Disordered" evidence="2">
    <location>
        <begin position="1"/>
        <end position="45"/>
    </location>
</feature>
<keyword evidence="1" id="KW-0175">Coiled coil</keyword>
<dbReference type="eggNOG" id="ENOG5030KW0">
    <property type="taxonomic scope" value="Bacteria"/>
</dbReference>
<organism evidence="3 4">
    <name type="scientific">Haliangium ochraceum (strain DSM 14365 / JCM 11303 / SMP-2)</name>
    <dbReference type="NCBI Taxonomy" id="502025"/>
    <lineage>
        <taxon>Bacteria</taxon>
        <taxon>Pseudomonadati</taxon>
        <taxon>Myxococcota</taxon>
        <taxon>Polyangia</taxon>
        <taxon>Haliangiales</taxon>
        <taxon>Kofleriaceae</taxon>
        <taxon>Haliangium</taxon>
    </lineage>
</organism>